<accession>A0AAN8A3J9</accession>
<name>A0AAN8A3J9_9PEZI</name>
<feature type="region of interest" description="Disordered" evidence="1">
    <location>
        <begin position="27"/>
        <end position="50"/>
    </location>
</feature>
<feature type="transmembrane region" description="Helical" evidence="2">
    <location>
        <begin position="59"/>
        <end position="82"/>
    </location>
</feature>
<evidence type="ECO:0000256" key="2">
    <source>
        <dbReference type="SAM" id="Phobius"/>
    </source>
</evidence>
<organism evidence="3 4">
    <name type="scientific">Elasticomyces elasticus</name>
    <dbReference type="NCBI Taxonomy" id="574655"/>
    <lineage>
        <taxon>Eukaryota</taxon>
        <taxon>Fungi</taxon>
        <taxon>Dikarya</taxon>
        <taxon>Ascomycota</taxon>
        <taxon>Pezizomycotina</taxon>
        <taxon>Dothideomycetes</taxon>
        <taxon>Dothideomycetidae</taxon>
        <taxon>Mycosphaerellales</taxon>
        <taxon>Teratosphaeriaceae</taxon>
        <taxon>Elasticomyces</taxon>
    </lineage>
</organism>
<dbReference type="Proteomes" id="UP001310594">
    <property type="component" value="Unassembled WGS sequence"/>
</dbReference>
<gene>
    <name evidence="3" type="ORF">LTR97_002776</name>
</gene>
<keyword evidence="2" id="KW-0472">Membrane</keyword>
<evidence type="ECO:0000313" key="3">
    <source>
        <dbReference type="EMBL" id="KAK5703763.1"/>
    </source>
</evidence>
<dbReference type="EMBL" id="JAVRQU010000004">
    <property type="protein sequence ID" value="KAK5703763.1"/>
    <property type="molecule type" value="Genomic_DNA"/>
</dbReference>
<reference evidence="3" key="1">
    <citation type="submission" date="2023-08" db="EMBL/GenBank/DDBJ databases">
        <title>Black Yeasts Isolated from many extreme environments.</title>
        <authorList>
            <person name="Coleine C."/>
            <person name="Stajich J.E."/>
            <person name="Selbmann L."/>
        </authorList>
    </citation>
    <scope>NUCLEOTIDE SEQUENCE</scope>
    <source>
        <strain evidence="3">CCFEE 5810</strain>
    </source>
</reference>
<keyword evidence="2" id="KW-1133">Transmembrane helix</keyword>
<proteinExistence type="predicted"/>
<protein>
    <recommendedName>
        <fullName evidence="5">Apple domain-containing protein</fullName>
    </recommendedName>
</protein>
<dbReference type="AlphaFoldDB" id="A0AAN8A3J9"/>
<comment type="caution">
    <text evidence="3">The sequence shown here is derived from an EMBL/GenBank/DDBJ whole genome shotgun (WGS) entry which is preliminary data.</text>
</comment>
<keyword evidence="2" id="KW-0812">Transmembrane</keyword>
<sequence length="231" mass="24415">MANMLPVGAMELSVPEHGVAQTDRYPYQQARSEQPPPYSGLPGPSSKTQPQRVWGMSPLWFGIFIAAVTALIVGAAVGGSAANSVKDAQQRVTTTRTFSHATATAAPFVDYVAAAPSTVENTPLVCPDEDGKTYVTVQNEIFELSCTSILAQGDVGCIVAYTFQDCIEACASLYSNQSSSVCTAITYNSNMASAGTAAPYRYGNCWLKQQELASNASNTDDNSISASLRTS</sequence>
<evidence type="ECO:0000256" key="1">
    <source>
        <dbReference type="SAM" id="MobiDB-lite"/>
    </source>
</evidence>
<evidence type="ECO:0008006" key="5">
    <source>
        <dbReference type="Google" id="ProtNLM"/>
    </source>
</evidence>
<evidence type="ECO:0000313" key="4">
    <source>
        <dbReference type="Proteomes" id="UP001310594"/>
    </source>
</evidence>